<sequence length="136" mass="14555">MWRARCPRDSVLVSALAVNDESAAGGGLVTAPTNSTAVNIPAVPHDNASLLPHSSEDYAARFFLTSSAITLQCKENAVVIGIVHAVTPFLIDHGSDITEHQQFDDAAHGHLFLRAHSVAARAPNWRSMSFAPTSQR</sequence>
<organism evidence="2 3">
    <name type="scientific">Leekyejoonella antrihumi</name>
    <dbReference type="NCBI Taxonomy" id="1660198"/>
    <lineage>
        <taxon>Bacteria</taxon>
        <taxon>Bacillati</taxon>
        <taxon>Actinomycetota</taxon>
        <taxon>Actinomycetes</taxon>
        <taxon>Micrococcales</taxon>
        <taxon>Dermacoccaceae</taxon>
        <taxon>Leekyejoonella</taxon>
    </lineage>
</organism>
<name>A0A563E9B3_9MICO</name>
<dbReference type="Pfam" id="PF03313">
    <property type="entry name" value="SDH_alpha"/>
    <property type="match status" value="1"/>
</dbReference>
<proteinExistence type="predicted"/>
<protein>
    <recommendedName>
        <fullName evidence="1">Serine dehydratase-like alpha subunit domain-containing protein</fullName>
    </recommendedName>
</protein>
<reference evidence="2 3" key="2">
    <citation type="submission" date="2019-08" db="EMBL/GenBank/DDBJ databases">
        <title>Jejuicoccus antrihumi gen. nov., sp. nov., a new member of the family Dermacoccaceae isolated from a cave.</title>
        <authorList>
            <person name="Schumann P."/>
            <person name="Kim I.S."/>
        </authorList>
    </citation>
    <scope>NUCLEOTIDE SEQUENCE [LARGE SCALE GENOMIC DNA]</scope>
    <source>
        <strain evidence="2 3">C5-26</strain>
    </source>
</reference>
<dbReference type="Gene3D" id="3.30.70.260">
    <property type="match status" value="1"/>
</dbReference>
<dbReference type="OrthoDB" id="9805537at2"/>
<dbReference type="InterPro" id="IPR005130">
    <property type="entry name" value="Ser_deHydtase-like_asu"/>
</dbReference>
<evidence type="ECO:0000259" key="1">
    <source>
        <dbReference type="Pfam" id="PF03313"/>
    </source>
</evidence>
<evidence type="ECO:0000313" key="3">
    <source>
        <dbReference type="Proteomes" id="UP000320244"/>
    </source>
</evidence>
<gene>
    <name evidence="2" type="ORF">FGL98_00030</name>
</gene>
<dbReference type="Proteomes" id="UP000320244">
    <property type="component" value="Unassembled WGS sequence"/>
</dbReference>
<keyword evidence="3" id="KW-1185">Reference proteome</keyword>
<accession>A0A563E9B3</accession>
<dbReference type="AlphaFoldDB" id="A0A563E9B3"/>
<evidence type="ECO:0000313" key="2">
    <source>
        <dbReference type="EMBL" id="TWP38843.1"/>
    </source>
</evidence>
<comment type="caution">
    <text evidence="2">The sequence shown here is derived from an EMBL/GenBank/DDBJ whole genome shotgun (WGS) entry which is preliminary data.</text>
</comment>
<reference evidence="2 3" key="1">
    <citation type="submission" date="2019-05" db="EMBL/GenBank/DDBJ databases">
        <authorList>
            <person name="Lee S.D."/>
        </authorList>
    </citation>
    <scope>NUCLEOTIDE SEQUENCE [LARGE SCALE GENOMIC DNA]</scope>
    <source>
        <strain evidence="2 3">C5-26</strain>
    </source>
</reference>
<feature type="domain" description="Serine dehydratase-like alpha subunit" evidence="1">
    <location>
        <begin position="9"/>
        <end position="81"/>
    </location>
</feature>
<dbReference type="EMBL" id="VCQV01000001">
    <property type="protein sequence ID" value="TWP38843.1"/>
    <property type="molecule type" value="Genomic_DNA"/>
</dbReference>